<dbReference type="KEGG" id="blep:AL038_15995"/>
<organism evidence="6 7">
    <name type="scientific">Beggiatoa leptomitoformis</name>
    <dbReference type="NCBI Taxonomy" id="288004"/>
    <lineage>
        <taxon>Bacteria</taxon>
        <taxon>Pseudomonadati</taxon>
        <taxon>Pseudomonadota</taxon>
        <taxon>Gammaproteobacteria</taxon>
        <taxon>Thiotrichales</taxon>
        <taxon>Thiotrichaceae</taxon>
        <taxon>Beggiatoa</taxon>
    </lineage>
</organism>
<comment type="catalytic activity">
    <reaction evidence="2 4">
        <text>L-methionyl-[protein] + [thioredoxin]-disulfide + H2O = L-methionyl-(S)-S-oxide-[protein] + [thioredoxin]-dithiol</text>
        <dbReference type="Rhea" id="RHEA:14217"/>
        <dbReference type="Rhea" id="RHEA-COMP:10698"/>
        <dbReference type="Rhea" id="RHEA-COMP:10700"/>
        <dbReference type="Rhea" id="RHEA-COMP:12313"/>
        <dbReference type="Rhea" id="RHEA-COMP:12315"/>
        <dbReference type="ChEBI" id="CHEBI:15377"/>
        <dbReference type="ChEBI" id="CHEBI:16044"/>
        <dbReference type="ChEBI" id="CHEBI:29950"/>
        <dbReference type="ChEBI" id="CHEBI:44120"/>
        <dbReference type="ChEBI" id="CHEBI:50058"/>
        <dbReference type="EC" id="1.8.4.11"/>
    </reaction>
</comment>
<comment type="similarity">
    <text evidence="4">Belongs to the MsrA Met sulfoxide reductase family.</text>
</comment>
<dbReference type="HAMAP" id="MF_01401">
    <property type="entry name" value="MsrA"/>
    <property type="match status" value="1"/>
</dbReference>
<feature type="domain" description="Peptide methionine sulphoxide reductase MsrA" evidence="5">
    <location>
        <begin position="4"/>
        <end position="156"/>
    </location>
</feature>
<dbReference type="Pfam" id="PF01625">
    <property type="entry name" value="PMSR"/>
    <property type="match status" value="1"/>
</dbReference>
<name>A0A2N9YDY9_9GAMM</name>
<dbReference type="PANTHER" id="PTHR43774:SF1">
    <property type="entry name" value="PEPTIDE METHIONINE SULFOXIDE REDUCTASE MSRA 2"/>
    <property type="match status" value="1"/>
</dbReference>
<dbReference type="EC" id="1.8.4.11" evidence="4"/>
<comment type="catalytic activity">
    <reaction evidence="3 4">
        <text>[thioredoxin]-disulfide + L-methionine + H2O = L-methionine (S)-S-oxide + [thioredoxin]-dithiol</text>
        <dbReference type="Rhea" id="RHEA:19993"/>
        <dbReference type="Rhea" id="RHEA-COMP:10698"/>
        <dbReference type="Rhea" id="RHEA-COMP:10700"/>
        <dbReference type="ChEBI" id="CHEBI:15377"/>
        <dbReference type="ChEBI" id="CHEBI:29950"/>
        <dbReference type="ChEBI" id="CHEBI:50058"/>
        <dbReference type="ChEBI" id="CHEBI:57844"/>
        <dbReference type="ChEBI" id="CHEBI:58772"/>
        <dbReference type="EC" id="1.8.4.11"/>
    </reaction>
</comment>
<dbReference type="Proteomes" id="UP000234271">
    <property type="component" value="Chromosome"/>
</dbReference>
<evidence type="ECO:0000313" key="6">
    <source>
        <dbReference type="EMBL" id="AUI68697.1"/>
    </source>
</evidence>
<dbReference type="OrthoDB" id="4174719at2"/>
<evidence type="ECO:0000256" key="4">
    <source>
        <dbReference type="HAMAP-Rule" id="MF_01401"/>
    </source>
</evidence>
<dbReference type="GO" id="GO:0033744">
    <property type="term" value="F:L-methionine:thioredoxin-disulfide S-oxidoreductase activity"/>
    <property type="evidence" value="ECO:0007669"/>
    <property type="project" value="RHEA"/>
</dbReference>
<dbReference type="SUPFAM" id="SSF55068">
    <property type="entry name" value="Peptide methionine sulfoxide reductase"/>
    <property type="match status" value="1"/>
</dbReference>
<dbReference type="NCBIfam" id="TIGR00401">
    <property type="entry name" value="msrA"/>
    <property type="match status" value="1"/>
</dbReference>
<protein>
    <recommendedName>
        <fullName evidence="4">Peptide methionine sulfoxide reductase MsrA</fullName>
        <shortName evidence="4">Protein-methionine-S-oxide reductase</shortName>
        <ecNumber evidence="4">1.8.4.11</ecNumber>
    </recommendedName>
    <alternativeName>
        <fullName evidence="4">Peptide-methionine (S)-S-oxide reductase</fullName>
        <shortName evidence="4">Peptide Met(O) reductase</shortName>
    </alternativeName>
</protein>
<dbReference type="EMBL" id="CP018889">
    <property type="protein sequence ID" value="AUI68697.1"/>
    <property type="molecule type" value="Genomic_DNA"/>
</dbReference>
<evidence type="ECO:0000259" key="5">
    <source>
        <dbReference type="Pfam" id="PF01625"/>
    </source>
</evidence>
<keyword evidence="1 4" id="KW-0560">Oxidoreductase</keyword>
<dbReference type="InterPro" id="IPR036509">
    <property type="entry name" value="Met_Sox_Rdtase_MsrA_sf"/>
</dbReference>
<evidence type="ECO:0000256" key="2">
    <source>
        <dbReference type="ARBA" id="ARBA00047806"/>
    </source>
</evidence>
<dbReference type="PANTHER" id="PTHR43774">
    <property type="entry name" value="PEPTIDE METHIONINE SULFOXIDE REDUCTASE"/>
    <property type="match status" value="1"/>
</dbReference>
<proteinExistence type="inferred from homology"/>
<dbReference type="AlphaFoldDB" id="A0A2N9YDY9"/>
<evidence type="ECO:0000256" key="3">
    <source>
        <dbReference type="ARBA" id="ARBA00048782"/>
    </source>
</evidence>
<reference evidence="7" key="1">
    <citation type="submission" date="2016-12" db="EMBL/GenBank/DDBJ databases">
        <title>Complete Genome Sequence of Beggiatoa leptomitiformis D-401.</title>
        <authorList>
            <person name="Fomenkov A."/>
            <person name="Vincze T."/>
            <person name="Grabovich M."/>
            <person name="Anton B.P."/>
            <person name="Dubinina G."/>
            <person name="Orlova M."/>
            <person name="Belousova E."/>
            <person name="Roberts R.J."/>
        </authorList>
    </citation>
    <scope>NUCLEOTIDE SEQUENCE [LARGE SCALE GENOMIC DNA]</scope>
    <source>
        <strain evidence="7">D-401</strain>
    </source>
</reference>
<sequence>MLEKATFGAGCFWGIEQRFRQIQGVVDVAVGYAGGHLANPDYESVCTDRTGHAEVVQIEFDPAIVSYEQLLAVFWNCHNPTTLNRQGPDTGTQYRSVIFFHSPAQEASAIASKIELAKSGRYATPIVTEIVVAPTFYRAEEYHQQYLAKRGVAYCH</sequence>
<comment type="function">
    <text evidence="4">Has an important function as a repair enzyme for proteins that have been inactivated by oxidation. Catalyzes the reversible oxidation-reduction of methionine sulfoxide in proteins to methionine.</text>
</comment>
<gene>
    <name evidence="4 6" type="primary">msrA</name>
    <name evidence="6" type="ORF">BLE401_08265</name>
</gene>
<dbReference type="RefSeq" id="WP_062154524.1">
    <property type="nucleotide sequence ID" value="NZ_CP012373.2"/>
</dbReference>
<evidence type="ECO:0000256" key="1">
    <source>
        <dbReference type="ARBA" id="ARBA00023002"/>
    </source>
</evidence>
<dbReference type="Gene3D" id="3.30.1060.10">
    <property type="entry name" value="Peptide methionine sulphoxide reductase MsrA"/>
    <property type="match status" value="1"/>
</dbReference>
<dbReference type="InterPro" id="IPR002569">
    <property type="entry name" value="Met_Sox_Rdtase_MsrA_dom"/>
</dbReference>
<keyword evidence="7" id="KW-1185">Reference proteome</keyword>
<accession>A0A2N9YDY9</accession>
<dbReference type="STRING" id="288004.AL038_15995"/>
<feature type="active site" evidence="4">
    <location>
        <position position="11"/>
    </location>
</feature>
<dbReference type="GO" id="GO:0008113">
    <property type="term" value="F:peptide-methionine (S)-S-oxide reductase activity"/>
    <property type="evidence" value="ECO:0007669"/>
    <property type="project" value="UniProtKB-UniRule"/>
</dbReference>
<evidence type="ECO:0000313" key="7">
    <source>
        <dbReference type="Proteomes" id="UP000234271"/>
    </source>
</evidence>